<accession>A0A7N5KR14</accession>
<comment type="similarity">
    <text evidence="2 8">Belongs to the anoctamin family.</text>
</comment>
<keyword evidence="7" id="KW-0325">Glycoprotein</keyword>
<feature type="domain" description="Anoctamin transmembrane" evidence="11">
    <location>
        <begin position="354"/>
        <end position="635"/>
    </location>
</feature>
<evidence type="ECO:0000256" key="2">
    <source>
        <dbReference type="ARBA" id="ARBA00009671"/>
    </source>
</evidence>
<feature type="region of interest" description="Disordered" evidence="10">
    <location>
        <begin position="87"/>
        <end position="116"/>
    </location>
</feature>
<evidence type="ECO:0000313" key="14">
    <source>
        <dbReference type="Proteomes" id="UP000008912"/>
    </source>
</evidence>
<feature type="transmembrane region" description="Helical" evidence="8">
    <location>
        <begin position="441"/>
        <end position="460"/>
    </location>
</feature>
<reference evidence="13" key="2">
    <citation type="submission" date="2025-08" db="UniProtKB">
        <authorList>
            <consortium name="Ensembl"/>
        </authorList>
    </citation>
    <scope>IDENTIFICATION</scope>
</reference>
<dbReference type="GO" id="GO:0046983">
    <property type="term" value="F:protein dimerization activity"/>
    <property type="evidence" value="ECO:0007669"/>
    <property type="project" value="InterPro"/>
</dbReference>
<gene>
    <name evidence="13" type="primary">ANO4</name>
</gene>
<feature type="domain" description="Anoctamin transmembrane" evidence="11">
    <location>
        <begin position="641"/>
        <end position="883"/>
    </location>
</feature>
<feature type="transmembrane region" description="Helical" evidence="8">
    <location>
        <begin position="365"/>
        <end position="392"/>
    </location>
</feature>
<dbReference type="Pfam" id="PF16178">
    <property type="entry name" value="Anoct_dimer"/>
    <property type="match status" value="1"/>
</dbReference>
<evidence type="ECO:0000256" key="7">
    <source>
        <dbReference type="ARBA" id="ARBA00023180"/>
    </source>
</evidence>
<evidence type="ECO:0000256" key="3">
    <source>
        <dbReference type="ARBA" id="ARBA00022475"/>
    </source>
</evidence>
<evidence type="ECO:0000256" key="6">
    <source>
        <dbReference type="ARBA" id="ARBA00023136"/>
    </source>
</evidence>
<feature type="transmembrane region" description="Helical" evidence="8">
    <location>
        <begin position="517"/>
        <end position="543"/>
    </location>
</feature>
<feature type="transmembrane region" description="Helical" evidence="8">
    <location>
        <begin position="680"/>
        <end position="702"/>
    </location>
</feature>
<keyword evidence="14" id="KW-1185">Reference proteome</keyword>
<feature type="region of interest" description="Disordered" evidence="10">
    <location>
        <begin position="1"/>
        <end position="29"/>
    </location>
</feature>
<sequence>MVRHSSLPPGRRSIKMEASSSGITNGKTKVFHPEGGVDLQGYQLDMQILPDGPKSDVDFSEILNAIQEMAKDVNILFDELEAVNSPCKDDDSLLHPGNLTSTSDDASRLEAGGETVPEKNKSNGLYFRDGKCRIDYILVYRKSNPQTEKREVFERNIRAEGLQMEKESSLINSDIIFVKLHAPWEVLGRYAEQMNVRMPFRRKIYYLPRRYKFMSRIDKQISRFRRWLPKKPMRLDKETLPDLEENDCYTAPFSQQRIHHFIIHNKDTFFNNATRSRIVHHILQRIKYEEGKNKIGLNRLLTNGSYEAAFPLHEGSYRSKNSIRTHGAENHRHLLYECWASWGVWYKYQPLDLVRRYFGEKIGLYFAWLGWYTGMLFPAAFIGLFVFLYGVITLDHCQVSKEVCQATDIIMCPVCDKYCPFMRLSDSCVYAKVTHLFDNGATVFFAVFMAVWATVFLEFWKRRRAVIAYDWDLIDWEEEEEEIRPQFEAKYSKKERMNPISGKPEPYQAFADKCSRLIVSASGIFFMICVVIAAVFGIVIYRVVTVSTFAAFKWALIRNNSQVATTGTAVCINFCIIMLLNVLYEKVALLLTNLEQPRTESEWENSFTLKMFLFQFVNLNSSTFYIAFFLGRLIQNWWTRRKVRQERGPERKISFPQWEKDYNLQPMNAYGLFDEYLEMILQFGFTTIFVAAFPLAPLLALLNNIIEIRLDAYKFVTQWRRPLASRAKDIGIWYGILEGIGILSVITNAFVIAITSDFIPRLVYAYKYGPCAGQGEAGQKCMVGYVNASLSVFQISDFENRSEPESDGSEFSGSPLKYCRYRDYRDPPHSLVPYGYTLQFWHVLAARLAFIIVFEHLVFCIKHLISYLIPDLPKDLRDRMRREKYLIQEMMYEAELERLQKERKERKKNGKAHHNEWP</sequence>
<dbReference type="InterPro" id="IPR007632">
    <property type="entry name" value="Anoctamin"/>
</dbReference>
<name>A0A7N5KR14_AILME</name>
<keyword evidence="4 8" id="KW-0812">Transmembrane</keyword>
<reference evidence="13" key="3">
    <citation type="submission" date="2025-09" db="UniProtKB">
        <authorList>
            <consortium name="Ensembl"/>
        </authorList>
    </citation>
    <scope>IDENTIFICATION</scope>
</reference>
<dbReference type="GO" id="GO:0005886">
    <property type="term" value="C:plasma membrane"/>
    <property type="evidence" value="ECO:0007669"/>
    <property type="project" value="UniProtKB-SubCell"/>
</dbReference>
<dbReference type="Pfam" id="PF04547">
    <property type="entry name" value="Anoctamin"/>
    <property type="match status" value="2"/>
</dbReference>
<dbReference type="GeneTree" id="ENSGT00940000158600"/>
<dbReference type="GO" id="GO:0005229">
    <property type="term" value="F:intracellularly calcium-gated chloride channel activity"/>
    <property type="evidence" value="ECO:0007669"/>
    <property type="project" value="TreeGrafter"/>
</dbReference>
<evidence type="ECO:0000313" key="13">
    <source>
        <dbReference type="Ensembl" id="ENSAMEP00000044024.1"/>
    </source>
</evidence>
<keyword evidence="6 8" id="KW-0472">Membrane</keyword>
<dbReference type="InterPro" id="IPR049452">
    <property type="entry name" value="Anoctamin_TM"/>
</dbReference>
<evidence type="ECO:0000256" key="8">
    <source>
        <dbReference type="RuleBase" id="RU280814"/>
    </source>
</evidence>
<comment type="subcellular location">
    <subcellularLocation>
        <location evidence="1">Cell membrane</location>
        <topology evidence="1">Multi-pass membrane protein</topology>
    </subcellularLocation>
    <subcellularLocation>
        <location evidence="8">Membrane</location>
        <topology evidence="8">Multi-pass membrane protein</topology>
    </subcellularLocation>
</comment>
<feature type="transmembrane region" description="Helical" evidence="8">
    <location>
        <begin position="563"/>
        <end position="584"/>
    </location>
</feature>
<keyword evidence="9" id="KW-0175">Coiled coil</keyword>
<evidence type="ECO:0000256" key="10">
    <source>
        <dbReference type="SAM" id="MobiDB-lite"/>
    </source>
</evidence>
<feature type="coiled-coil region" evidence="9">
    <location>
        <begin position="882"/>
        <end position="916"/>
    </location>
</feature>
<keyword evidence="3" id="KW-1003">Cell membrane</keyword>
<feature type="transmembrane region" description="Helical" evidence="8">
    <location>
        <begin position="612"/>
        <end position="634"/>
    </location>
</feature>
<keyword evidence="5 8" id="KW-1133">Transmembrane helix</keyword>
<reference evidence="13 14" key="1">
    <citation type="journal article" date="2010" name="Nature">
        <title>The sequence and de novo assembly of the giant panda genome.</title>
        <authorList>
            <person name="Li R."/>
            <person name="Fan W."/>
            <person name="Tian G."/>
            <person name="Zhu H."/>
            <person name="He L."/>
            <person name="Cai J."/>
            <person name="Huang Q."/>
            <person name="Cai Q."/>
            <person name="Li B."/>
            <person name="Bai Y."/>
            <person name="Zhang Z."/>
            <person name="Zhang Y."/>
            <person name="Wang W."/>
            <person name="Li J."/>
            <person name="Wei F."/>
            <person name="Li H."/>
            <person name="Jian M."/>
            <person name="Li J."/>
            <person name="Zhang Z."/>
            <person name="Nielsen R."/>
            <person name="Li D."/>
            <person name="Gu W."/>
            <person name="Yang Z."/>
            <person name="Xuan Z."/>
            <person name="Ryder O.A."/>
            <person name="Leung F.C."/>
            <person name="Zhou Y."/>
            <person name="Cao J."/>
            <person name="Sun X."/>
            <person name="Fu Y."/>
            <person name="Fang X."/>
            <person name="Guo X."/>
            <person name="Wang B."/>
            <person name="Hou R."/>
            <person name="Shen F."/>
            <person name="Mu B."/>
            <person name="Ni P."/>
            <person name="Lin R."/>
            <person name="Qian W."/>
            <person name="Wang G."/>
            <person name="Yu C."/>
            <person name="Nie W."/>
            <person name="Wang J."/>
            <person name="Wu Z."/>
            <person name="Liang H."/>
            <person name="Min J."/>
            <person name="Wu Q."/>
            <person name="Cheng S."/>
            <person name="Ruan J."/>
            <person name="Wang M."/>
            <person name="Shi Z."/>
            <person name="Wen M."/>
            <person name="Liu B."/>
            <person name="Ren X."/>
            <person name="Zheng H."/>
            <person name="Dong D."/>
            <person name="Cook K."/>
            <person name="Shan G."/>
            <person name="Zhang H."/>
            <person name="Kosiol C."/>
            <person name="Xie X."/>
            <person name="Lu Z."/>
            <person name="Zheng H."/>
            <person name="Li Y."/>
            <person name="Steiner C.C."/>
            <person name="Lam T.T."/>
            <person name="Lin S."/>
            <person name="Zhang Q."/>
            <person name="Li G."/>
            <person name="Tian J."/>
            <person name="Gong T."/>
            <person name="Liu H."/>
            <person name="Zhang D."/>
            <person name="Fang L."/>
            <person name="Ye C."/>
            <person name="Zhang J."/>
            <person name="Hu W."/>
            <person name="Xu A."/>
            <person name="Ren Y."/>
            <person name="Zhang G."/>
            <person name="Bruford M.W."/>
            <person name="Li Q."/>
            <person name="Ma L."/>
            <person name="Guo Y."/>
            <person name="An N."/>
            <person name="Hu Y."/>
            <person name="Zheng Y."/>
            <person name="Shi Y."/>
            <person name="Li Z."/>
            <person name="Liu Q."/>
            <person name="Chen Y."/>
            <person name="Zhao J."/>
            <person name="Qu N."/>
            <person name="Zhao S."/>
            <person name="Tian F."/>
            <person name="Wang X."/>
            <person name="Wang H."/>
            <person name="Xu L."/>
            <person name="Liu X."/>
            <person name="Vinar T."/>
            <person name="Wang Y."/>
            <person name="Lam T.W."/>
            <person name="Yiu S.M."/>
            <person name="Liu S."/>
            <person name="Zhang H."/>
            <person name="Li D."/>
            <person name="Huang Y."/>
            <person name="Wang X."/>
            <person name="Yang G."/>
            <person name="Jiang Z."/>
            <person name="Wang J."/>
            <person name="Qin N."/>
            <person name="Li L."/>
            <person name="Li J."/>
            <person name="Bolund L."/>
            <person name="Kristiansen K."/>
            <person name="Wong G.K."/>
            <person name="Olson M."/>
            <person name="Zhang X."/>
            <person name="Li S."/>
            <person name="Yang H."/>
            <person name="Wang J."/>
            <person name="Wang J."/>
        </authorList>
    </citation>
    <scope>NUCLEOTIDE SEQUENCE [LARGE SCALE GENOMIC DNA]</scope>
</reference>
<organism evidence="13 14">
    <name type="scientific">Ailuropoda melanoleuca</name>
    <name type="common">Giant panda</name>
    <dbReference type="NCBI Taxonomy" id="9646"/>
    <lineage>
        <taxon>Eukaryota</taxon>
        <taxon>Metazoa</taxon>
        <taxon>Chordata</taxon>
        <taxon>Craniata</taxon>
        <taxon>Vertebrata</taxon>
        <taxon>Euteleostomi</taxon>
        <taxon>Mammalia</taxon>
        <taxon>Eutheria</taxon>
        <taxon>Laurasiatheria</taxon>
        <taxon>Carnivora</taxon>
        <taxon>Caniformia</taxon>
        <taxon>Ursidae</taxon>
        <taxon>Ailuropoda</taxon>
    </lineage>
</organism>
<feature type="compositionally biased region" description="Polar residues" evidence="10">
    <location>
        <begin position="18"/>
        <end position="27"/>
    </location>
</feature>
<evidence type="ECO:0000256" key="1">
    <source>
        <dbReference type="ARBA" id="ARBA00004651"/>
    </source>
</evidence>
<dbReference type="AlphaFoldDB" id="A0A7N5KR14"/>
<evidence type="ECO:0000256" key="9">
    <source>
        <dbReference type="SAM" id="Coils"/>
    </source>
</evidence>
<dbReference type="PANTHER" id="PTHR12308">
    <property type="entry name" value="ANOCTAMIN"/>
    <property type="match status" value="1"/>
</dbReference>
<dbReference type="InterPro" id="IPR032394">
    <property type="entry name" value="Anoct_dimer"/>
</dbReference>
<evidence type="ECO:0000259" key="11">
    <source>
        <dbReference type="Pfam" id="PF04547"/>
    </source>
</evidence>
<evidence type="ECO:0000259" key="12">
    <source>
        <dbReference type="Pfam" id="PF16178"/>
    </source>
</evidence>
<dbReference type="PANTHER" id="PTHR12308:SF28">
    <property type="entry name" value="ANOCTAMIN-4"/>
    <property type="match status" value="1"/>
</dbReference>
<feature type="transmembrane region" description="Helical" evidence="8">
    <location>
        <begin position="730"/>
        <end position="754"/>
    </location>
</feature>
<proteinExistence type="inferred from homology"/>
<dbReference type="Proteomes" id="UP000008912">
    <property type="component" value="Unassembled WGS sequence"/>
</dbReference>
<evidence type="ECO:0000256" key="4">
    <source>
        <dbReference type="ARBA" id="ARBA00022692"/>
    </source>
</evidence>
<comment type="caution">
    <text evidence="8">Lacks conserved residue(s) required for the propagation of feature annotation.</text>
</comment>
<protein>
    <recommendedName>
        <fullName evidence="8">Anoctamin</fullName>
    </recommendedName>
</protein>
<dbReference type="Ensembl" id="ENSAMET00000050007.1">
    <property type="protein sequence ID" value="ENSAMEP00000044024.1"/>
    <property type="gene ID" value="ENSAMEG00000000600.2"/>
</dbReference>
<feature type="domain" description="Anoctamin dimerisation" evidence="12">
    <location>
        <begin position="126"/>
        <end position="351"/>
    </location>
</feature>
<evidence type="ECO:0000256" key="5">
    <source>
        <dbReference type="ARBA" id="ARBA00022989"/>
    </source>
</evidence>